<reference evidence="2 3" key="1">
    <citation type="submission" date="2017-11" db="EMBL/GenBank/DDBJ databases">
        <title>Genomic Encyclopedia of Archaeal and Bacterial Type Strains, Phase II (KMG-II): From Individual Species to Whole Genera.</title>
        <authorList>
            <person name="Goeker M."/>
        </authorList>
    </citation>
    <scope>NUCLEOTIDE SEQUENCE [LARGE SCALE GENOMIC DNA]</scope>
    <source>
        <strain evidence="2 3">DSM 25625</strain>
    </source>
</reference>
<name>A0A2M9C3H0_9MICO</name>
<feature type="transmembrane region" description="Helical" evidence="1">
    <location>
        <begin position="7"/>
        <end position="25"/>
    </location>
</feature>
<proteinExistence type="predicted"/>
<dbReference type="Proteomes" id="UP000230161">
    <property type="component" value="Unassembled WGS sequence"/>
</dbReference>
<evidence type="ECO:0000256" key="1">
    <source>
        <dbReference type="SAM" id="Phobius"/>
    </source>
</evidence>
<evidence type="ECO:0000313" key="2">
    <source>
        <dbReference type="EMBL" id="PJJ65066.1"/>
    </source>
</evidence>
<gene>
    <name evidence="2" type="ORF">CLV54_0093</name>
</gene>
<dbReference type="OrthoDB" id="5120094at2"/>
<protein>
    <submittedName>
        <fullName evidence="2">Uncharacterized protein</fullName>
    </submittedName>
</protein>
<feature type="transmembrane region" description="Helical" evidence="1">
    <location>
        <begin position="31"/>
        <end position="52"/>
    </location>
</feature>
<accession>A0A2M9C3H0</accession>
<dbReference type="RefSeq" id="WP_157802741.1">
    <property type="nucleotide sequence ID" value="NZ_PGFB01000001.1"/>
</dbReference>
<keyword evidence="1" id="KW-0472">Membrane</keyword>
<dbReference type="AlphaFoldDB" id="A0A2M9C3H0"/>
<keyword evidence="3" id="KW-1185">Reference proteome</keyword>
<organism evidence="2 3">
    <name type="scientific">Compostimonas suwonensis</name>
    <dbReference type="NCBI Taxonomy" id="1048394"/>
    <lineage>
        <taxon>Bacteria</taxon>
        <taxon>Bacillati</taxon>
        <taxon>Actinomycetota</taxon>
        <taxon>Actinomycetes</taxon>
        <taxon>Micrococcales</taxon>
        <taxon>Microbacteriaceae</taxon>
        <taxon>Compostimonas</taxon>
    </lineage>
</organism>
<keyword evidence="1" id="KW-1133">Transmembrane helix</keyword>
<evidence type="ECO:0000313" key="3">
    <source>
        <dbReference type="Proteomes" id="UP000230161"/>
    </source>
</evidence>
<comment type="caution">
    <text evidence="2">The sequence shown here is derived from an EMBL/GenBank/DDBJ whole genome shotgun (WGS) entry which is preliminary data.</text>
</comment>
<keyword evidence="1" id="KW-0812">Transmembrane</keyword>
<sequence>MNVVGAILCIALFIAGMVLMGYAFSAVGYEIVVFGGGLLAFVLSVAIPIHLFGKFDGA</sequence>
<dbReference type="EMBL" id="PGFB01000001">
    <property type="protein sequence ID" value="PJJ65066.1"/>
    <property type="molecule type" value="Genomic_DNA"/>
</dbReference>